<accession>A0A3D4VAW4</accession>
<protein>
    <submittedName>
        <fullName evidence="1">Uncharacterized protein</fullName>
    </submittedName>
</protein>
<organism evidence="1 2">
    <name type="scientific">Gemmatimonas aurantiaca</name>
    <dbReference type="NCBI Taxonomy" id="173480"/>
    <lineage>
        <taxon>Bacteria</taxon>
        <taxon>Pseudomonadati</taxon>
        <taxon>Gemmatimonadota</taxon>
        <taxon>Gemmatimonadia</taxon>
        <taxon>Gemmatimonadales</taxon>
        <taxon>Gemmatimonadaceae</taxon>
        <taxon>Gemmatimonas</taxon>
    </lineage>
</organism>
<name>A0A3D4VAW4_9BACT</name>
<sequence length="1443" mass="159702">MPVQSLIWTALPNGVSADGRALRISLLLSPRLEPESAPPSLSSFADFEDWPDTLRRSQITVTIGDTAIALTADHVDASIGVADSAVWRALLPTTTRVQSYKMTDHTDTRVLSFDAVALHDAIRKVYGSLTVTAGEDLPSIGELRASNAFKSLIEGVQAVDGLRDNKKEPTRDIEGEVDEWQRTGFKGLAGAGTMLSTFQLFHTPLAKQRSESYTPEDERNKVTWRTHERATIKADDFVSSLDFHRIVSAMNQYPLLLRRLGLVVDFTVPVGRLRAGDDIPVSFAVELPRARAGEPVVVRRDASPRTRTKFASKSFAPVPRPPADGKDLQVRDGLLRMDPNRVALLQADVDGAGLKLMNFARSLAAHEREARHVDPVTKLPRRAGAPAVRNGGLMLVHRGRGDSLTKTFDRNDTLNRRMEQLFNRRGGTGPVPGLGLHVDLHAEDLLRGWRVDIWDGTTTQWRSLCERLSNYGFSDSTLAVQAVREEGTIRLVTTSAADGSYPDMVSLHEIMTVWRGWSLVAPSPGLSVGINDEVADPSPVVPDGIPLRTAFAAAPGSLPRLRYGRVYGVRARMVDLAGNSLPPTTGNYAGDQESRDAATPYWRYEPVAPPLFALVGDKRTVVPPGPGESMAHMAIRTFNDKFDDRTPSTETARRWAMSPRVSQREAELHGVCDGPNWGSAAQYALLAERDDEPSTVDLDTRGGDTVTYTALPADAITLPYLPDPLATHLSARLINYPWEGPPDVITIPLYAQGASWPDISPIMLRVYEGERERPRFDEATRTLLVPAPKGLRATLRLSVKLTDEQLALMGVWNWVPEGLRTPALARRARAGTLWPLTPWREMDIVHAVQRPLRAPKIYEYAIVRPRGATWVQPSVKARVHRMTTDRIDLMATWNEPVEGGLLGNPSNRNKTDLAFSVKITDPQGYAGIVQHVVPDPEEPDRIEFGPAMGGVVGSDREARPQVHDFGDTRYRRVEYQLVGTTRFREYVPAPVTPNSPRQLPTERDDARDASRLTVTSNMERIWAPSSAPPPAPEVLYVMPTFGWSRSKRNDGDQTSWRRGSGLRVWLDRPWNATGYGEMLAVVLPPAGQPIEPNGGPYKDVVTQWGNDPVWKSPFVEGVAPTLARFPRARTGADTTGAWLPPGTPTVEADQPPHPFRINSIPHAGLPVGWGINLVDVAPHDVMWDPDRKLWYCDIEIRHGEAYFPFVRLALARYQPTSVDGAWLSTVVMCEFSALAPDRWLSVKRTTATKRAVTVHGHRPEESSGFAEAWRQRLEQPGPNGQILQFVPGDISKTNVVEVWVEQLDAARGEDFGWSRVADGVITPPPTYRPATRTPVVRAGVTPRNADVTPPMVHNAAGATRARELMTRLEYEAIVAEDLVNATMVWPVMWDGSVTLPEAPSALKRFRLVVAEFEEYLSDDAQPYDSRLTSKGRRMVYVEHTELT</sequence>
<dbReference type="EMBL" id="DPIY01000010">
    <property type="protein sequence ID" value="HCT57984.1"/>
    <property type="molecule type" value="Genomic_DNA"/>
</dbReference>
<proteinExistence type="predicted"/>
<comment type="caution">
    <text evidence="1">The sequence shown here is derived from an EMBL/GenBank/DDBJ whole genome shotgun (WGS) entry which is preliminary data.</text>
</comment>
<reference evidence="1 2" key="1">
    <citation type="journal article" date="2018" name="Nat. Biotechnol.">
        <title>A standardized bacterial taxonomy based on genome phylogeny substantially revises the tree of life.</title>
        <authorList>
            <person name="Parks D.H."/>
            <person name="Chuvochina M."/>
            <person name="Waite D.W."/>
            <person name="Rinke C."/>
            <person name="Skarshewski A."/>
            <person name="Chaumeil P.A."/>
            <person name="Hugenholtz P."/>
        </authorList>
    </citation>
    <scope>NUCLEOTIDE SEQUENCE [LARGE SCALE GENOMIC DNA]</scope>
    <source>
        <strain evidence="1">UBA8844</strain>
    </source>
</reference>
<gene>
    <name evidence="1" type="ORF">DGD08_12340</name>
</gene>
<evidence type="ECO:0000313" key="2">
    <source>
        <dbReference type="Proteomes" id="UP000264071"/>
    </source>
</evidence>
<evidence type="ECO:0000313" key="1">
    <source>
        <dbReference type="EMBL" id="HCT57984.1"/>
    </source>
</evidence>
<dbReference type="OMA" id="VPTFGWE"/>
<dbReference type="Proteomes" id="UP000264071">
    <property type="component" value="Unassembled WGS sequence"/>
</dbReference>